<name>A0A9D1RC53_9FIRM</name>
<dbReference type="Pfam" id="PF02230">
    <property type="entry name" value="Abhydrolase_2"/>
    <property type="match status" value="1"/>
</dbReference>
<dbReference type="EMBL" id="DXGE01000015">
    <property type="protein sequence ID" value="HIW85581.1"/>
    <property type="molecule type" value="Genomic_DNA"/>
</dbReference>
<sequence length="348" mass="40422">MNYFLFTSKYTDLHYEESKKYISQQYKNGDLVKVSFNDENYADYMRDSGGMEIIKETVVFVFGEDGYYYRLFKDHTEKGEKYPPGMPKRVIKQTLRLVKQVRANKKYQKNLVHRFKSKTVVKLGGAAGFRRYIYLNGADAVPFRFKKAGEKNRPLVIYFGGAGTIGRDNFKPLFEFFFTACGYRFLTKKCNILIPQYMRLCNYNTESELRDACADNCADIIQYLIESYGVDSKRIYIYGTSFGGGLVWNFLFRHPHLIAAAVETMGEYHGKIKADEKAFDSISAIPIWMAHASDDAVVSIESDDKFYHALKKAGADVKYTRWDKYGHGMCTKFYRKEKWLPWLLSKSK</sequence>
<proteinExistence type="predicted"/>
<dbReference type="InterPro" id="IPR029058">
    <property type="entry name" value="AB_hydrolase_fold"/>
</dbReference>
<dbReference type="Gene3D" id="3.40.50.1820">
    <property type="entry name" value="alpha/beta hydrolase"/>
    <property type="match status" value="1"/>
</dbReference>
<dbReference type="GO" id="GO:0016787">
    <property type="term" value="F:hydrolase activity"/>
    <property type="evidence" value="ECO:0007669"/>
    <property type="project" value="InterPro"/>
</dbReference>
<reference evidence="2" key="2">
    <citation type="submission" date="2021-04" db="EMBL/GenBank/DDBJ databases">
        <authorList>
            <person name="Gilroy R."/>
        </authorList>
    </citation>
    <scope>NUCLEOTIDE SEQUENCE</scope>
    <source>
        <strain evidence="2">421</strain>
    </source>
</reference>
<dbReference type="AlphaFoldDB" id="A0A9D1RC53"/>
<dbReference type="Proteomes" id="UP000824205">
    <property type="component" value="Unassembled WGS sequence"/>
</dbReference>
<evidence type="ECO:0000313" key="3">
    <source>
        <dbReference type="Proteomes" id="UP000824205"/>
    </source>
</evidence>
<feature type="domain" description="Phospholipase/carboxylesterase/thioesterase" evidence="1">
    <location>
        <begin position="184"/>
        <end position="333"/>
    </location>
</feature>
<protein>
    <submittedName>
        <fullName evidence="2">Prolyl oligopeptidase family serine peptidase</fullName>
    </submittedName>
</protein>
<accession>A0A9D1RC53</accession>
<evidence type="ECO:0000313" key="2">
    <source>
        <dbReference type="EMBL" id="HIW85581.1"/>
    </source>
</evidence>
<gene>
    <name evidence="2" type="ORF">IAA48_03710</name>
</gene>
<organism evidence="2 3">
    <name type="scientific">Candidatus Eubacterium faecipullorum</name>
    <dbReference type="NCBI Taxonomy" id="2838571"/>
    <lineage>
        <taxon>Bacteria</taxon>
        <taxon>Bacillati</taxon>
        <taxon>Bacillota</taxon>
        <taxon>Clostridia</taxon>
        <taxon>Eubacteriales</taxon>
        <taxon>Eubacteriaceae</taxon>
        <taxon>Eubacterium</taxon>
    </lineage>
</organism>
<reference evidence="2" key="1">
    <citation type="journal article" date="2021" name="PeerJ">
        <title>Extensive microbial diversity within the chicken gut microbiome revealed by metagenomics and culture.</title>
        <authorList>
            <person name="Gilroy R."/>
            <person name="Ravi A."/>
            <person name="Getino M."/>
            <person name="Pursley I."/>
            <person name="Horton D.L."/>
            <person name="Alikhan N.F."/>
            <person name="Baker D."/>
            <person name="Gharbi K."/>
            <person name="Hall N."/>
            <person name="Watson M."/>
            <person name="Adriaenssens E.M."/>
            <person name="Foster-Nyarko E."/>
            <person name="Jarju S."/>
            <person name="Secka A."/>
            <person name="Antonio M."/>
            <person name="Oren A."/>
            <person name="Chaudhuri R.R."/>
            <person name="La Ragione R."/>
            <person name="Hildebrand F."/>
            <person name="Pallen M.J."/>
        </authorList>
    </citation>
    <scope>NUCLEOTIDE SEQUENCE</scope>
    <source>
        <strain evidence="2">421</strain>
    </source>
</reference>
<dbReference type="InterPro" id="IPR003140">
    <property type="entry name" value="PLipase/COase/thioEstase"/>
</dbReference>
<comment type="caution">
    <text evidence="2">The sequence shown here is derived from an EMBL/GenBank/DDBJ whole genome shotgun (WGS) entry which is preliminary data.</text>
</comment>
<dbReference type="SUPFAM" id="SSF53474">
    <property type="entry name" value="alpha/beta-Hydrolases"/>
    <property type="match status" value="1"/>
</dbReference>
<evidence type="ECO:0000259" key="1">
    <source>
        <dbReference type="Pfam" id="PF02230"/>
    </source>
</evidence>